<dbReference type="InterPro" id="IPR018247">
    <property type="entry name" value="EF_Hand_1_Ca_BS"/>
</dbReference>
<evidence type="ECO:0000256" key="1">
    <source>
        <dbReference type="ARBA" id="ARBA00022723"/>
    </source>
</evidence>
<dbReference type="GO" id="GO:0005509">
    <property type="term" value="F:calcium ion binding"/>
    <property type="evidence" value="ECO:0007669"/>
    <property type="project" value="InterPro"/>
</dbReference>
<evidence type="ECO:0000256" key="2">
    <source>
        <dbReference type="ARBA" id="ARBA00022737"/>
    </source>
</evidence>
<protein>
    <recommendedName>
        <fullName evidence="4">EF-hand domain-containing protein</fullName>
    </recommendedName>
</protein>
<keyword evidence="2" id="KW-0677">Repeat</keyword>
<dbReference type="InterPro" id="IPR039647">
    <property type="entry name" value="EF_hand_pair_protein_CML-like"/>
</dbReference>
<dbReference type="FunFam" id="1.10.238.10:FF:000001">
    <property type="entry name" value="Calmodulin 1"/>
    <property type="match status" value="1"/>
</dbReference>
<keyword evidence="3" id="KW-0106">Calcium</keyword>
<proteinExistence type="predicted"/>
<feature type="domain" description="EF-hand" evidence="4">
    <location>
        <begin position="4"/>
        <end position="39"/>
    </location>
</feature>
<comment type="caution">
    <text evidence="5">The sequence shown here is derived from an EMBL/GenBank/DDBJ whole genome shotgun (WGS) entry which is preliminary data.</text>
</comment>
<keyword evidence="6" id="KW-1185">Reference proteome</keyword>
<evidence type="ECO:0000313" key="6">
    <source>
        <dbReference type="Proteomes" id="UP001141806"/>
    </source>
</evidence>
<sequence>MCPLCFSDLEMIFTRLDHDNDGIVSTDEIMQLLNKIGIQINAKEVDEIVGRTTLDLQEFVSFYESISVQVEGRDSDDEERELLDQAFKVFDLNNDGFICSEELQIVLFRLGLLGDSSELDCQKMISRFDMNSDGKLDFEEFKNMILLTNDHSRSYKV</sequence>
<reference evidence="5" key="1">
    <citation type="journal article" date="2023" name="Plant J.">
        <title>The genome of the king protea, Protea cynaroides.</title>
        <authorList>
            <person name="Chang J."/>
            <person name="Duong T.A."/>
            <person name="Schoeman C."/>
            <person name="Ma X."/>
            <person name="Roodt D."/>
            <person name="Barker N."/>
            <person name="Li Z."/>
            <person name="Van de Peer Y."/>
            <person name="Mizrachi E."/>
        </authorList>
    </citation>
    <scope>NUCLEOTIDE SEQUENCE</scope>
    <source>
        <tissue evidence="5">Young leaves</tissue>
    </source>
</reference>
<organism evidence="5 6">
    <name type="scientific">Protea cynaroides</name>
    <dbReference type="NCBI Taxonomy" id="273540"/>
    <lineage>
        <taxon>Eukaryota</taxon>
        <taxon>Viridiplantae</taxon>
        <taxon>Streptophyta</taxon>
        <taxon>Embryophyta</taxon>
        <taxon>Tracheophyta</taxon>
        <taxon>Spermatophyta</taxon>
        <taxon>Magnoliopsida</taxon>
        <taxon>Proteales</taxon>
        <taxon>Proteaceae</taxon>
        <taxon>Protea</taxon>
    </lineage>
</organism>
<dbReference type="Gene3D" id="1.10.238.10">
    <property type="entry name" value="EF-hand"/>
    <property type="match status" value="2"/>
</dbReference>
<dbReference type="EMBL" id="JAMYWD010000012">
    <property type="protein sequence ID" value="KAJ4952469.1"/>
    <property type="molecule type" value="Genomic_DNA"/>
</dbReference>
<dbReference type="InterPro" id="IPR002048">
    <property type="entry name" value="EF_hand_dom"/>
</dbReference>
<accession>A0A9Q0GRY3</accession>
<dbReference type="OrthoDB" id="26525at2759"/>
<dbReference type="AlphaFoldDB" id="A0A9Q0GRY3"/>
<evidence type="ECO:0000259" key="4">
    <source>
        <dbReference type="PROSITE" id="PS50222"/>
    </source>
</evidence>
<dbReference type="PROSITE" id="PS50222">
    <property type="entry name" value="EF_HAND_2"/>
    <property type="match status" value="3"/>
</dbReference>
<evidence type="ECO:0000313" key="5">
    <source>
        <dbReference type="EMBL" id="KAJ4952469.1"/>
    </source>
</evidence>
<dbReference type="Proteomes" id="UP001141806">
    <property type="component" value="Unassembled WGS sequence"/>
</dbReference>
<feature type="domain" description="EF-hand" evidence="4">
    <location>
        <begin position="78"/>
        <end position="113"/>
    </location>
</feature>
<dbReference type="SUPFAM" id="SSF47473">
    <property type="entry name" value="EF-hand"/>
    <property type="match status" value="1"/>
</dbReference>
<dbReference type="SMART" id="SM00054">
    <property type="entry name" value="EFh"/>
    <property type="match status" value="3"/>
</dbReference>
<keyword evidence="1" id="KW-0479">Metal-binding</keyword>
<feature type="domain" description="EF-hand" evidence="4">
    <location>
        <begin position="116"/>
        <end position="151"/>
    </location>
</feature>
<dbReference type="CDD" id="cd00051">
    <property type="entry name" value="EFh"/>
    <property type="match status" value="1"/>
</dbReference>
<dbReference type="PANTHER" id="PTHR10891">
    <property type="entry name" value="EF-HAND CALCIUM-BINDING DOMAIN CONTAINING PROTEIN"/>
    <property type="match status" value="1"/>
</dbReference>
<name>A0A9Q0GRY3_9MAGN</name>
<dbReference type="Pfam" id="PF13405">
    <property type="entry name" value="EF-hand_6"/>
    <property type="match status" value="1"/>
</dbReference>
<dbReference type="Pfam" id="PF13499">
    <property type="entry name" value="EF-hand_7"/>
    <property type="match status" value="1"/>
</dbReference>
<dbReference type="PROSITE" id="PS00018">
    <property type="entry name" value="EF_HAND_1"/>
    <property type="match status" value="3"/>
</dbReference>
<dbReference type="InterPro" id="IPR011992">
    <property type="entry name" value="EF-hand-dom_pair"/>
</dbReference>
<gene>
    <name evidence="5" type="ORF">NE237_029301</name>
</gene>
<evidence type="ECO:0000256" key="3">
    <source>
        <dbReference type="ARBA" id="ARBA00022837"/>
    </source>
</evidence>